<keyword evidence="2" id="KW-1185">Reference proteome</keyword>
<dbReference type="EMBL" id="JAPZBU010000005">
    <property type="protein sequence ID" value="KAJ5404029.1"/>
    <property type="molecule type" value="Genomic_DNA"/>
</dbReference>
<organism evidence="1 2">
    <name type="scientific">Penicillium cosmopolitanum</name>
    <dbReference type="NCBI Taxonomy" id="1131564"/>
    <lineage>
        <taxon>Eukaryota</taxon>
        <taxon>Fungi</taxon>
        <taxon>Dikarya</taxon>
        <taxon>Ascomycota</taxon>
        <taxon>Pezizomycotina</taxon>
        <taxon>Eurotiomycetes</taxon>
        <taxon>Eurotiomycetidae</taxon>
        <taxon>Eurotiales</taxon>
        <taxon>Aspergillaceae</taxon>
        <taxon>Penicillium</taxon>
    </lineage>
</organism>
<comment type="caution">
    <text evidence="1">The sequence shown here is derived from an EMBL/GenBank/DDBJ whole genome shotgun (WGS) entry which is preliminary data.</text>
</comment>
<dbReference type="AlphaFoldDB" id="A0A9W9W5R9"/>
<sequence>MVFSPSSSIYSRSTGSLELQLVPITQPAKPRGFNIPDRPEIREIDHVIGDSLGFSTALEASPIRLQSAKKQGRLSQRELKDFSEKELMSLQWENEFFEVCTETWRKLATSIRNISQDMESECHARLLDMYLSPQSAQFDNSFLGEKIESIDTALKNSHLREKEAAREWKAHWGPSREITSWI</sequence>
<evidence type="ECO:0000313" key="1">
    <source>
        <dbReference type="EMBL" id="KAJ5404029.1"/>
    </source>
</evidence>
<dbReference type="GeneID" id="81367517"/>
<reference evidence="1" key="1">
    <citation type="submission" date="2022-12" db="EMBL/GenBank/DDBJ databases">
        <authorList>
            <person name="Petersen C."/>
        </authorList>
    </citation>
    <scope>NUCLEOTIDE SEQUENCE</scope>
    <source>
        <strain evidence="1">IBT 29677</strain>
    </source>
</reference>
<dbReference type="OrthoDB" id="4267997at2759"/>
<accession>A0A9W9W5R9</accession>
<name>A0A9W9W5R9_9EURO</name>
<dbReference type="RefSeq" id="XP_056491271.1">
    <property type="nucleotide sequence ID" value="XM_056628537.1"/>
</dbReference>
<gene>
    <name evidence="1" type="ORF">N7509_003900</name>
</gene>
<dbReference type="Proteomes" id="UP001147747">
    <property type="component" value="Unassembled WGS sequence"/>
</dbReference>
<reference evidence="1" key="2">
    <citation type="journal article" date="2023" name="IMA Fungus">
        <title>Comparative genomic study of the Penicillium genus elucidates a diverse pangenome and 15 lateral gene transfer events.</title>
        <authorList>
            <person name="Petersen C."/>
            <person name="Sorensen T."/>
            <person name="Nielsen M.R."/>
            <person name="Sondergaard T.E."/>
            <person name="Sorensen J.L."/>
            <person name="Fitzpatrick D.A."/>
            <person name="Frisvad J.C."/>
            <person name="Nielsen K.L."/>
        </authorList>
    </citation>
    <scope>NUCLEOTIDE SEQUENCE</scope>
    <source>
        <strain evidence="1">IBT 29677</strain>
    </source>
</reference>
<proteinExistence type="predicted"/>
<evidence type="ECO:0000313" key="2">
    <source>
        <dbReference type="Proteomes" id="UP001147747"/>
    </source>
</evidence>
<protein>
    <submittedName>
        <fullName evidence="1">Uncharacterized protein</fullName>
    </submittedName>
</protein>